<proteinExistence type="predicted"/>
<evidence type="ECO:0000313" key="1">
    <source>
        <dbReference type="EMBL" id="QHT73905.1"/>
    </source>
</evidence>
<organism evidence="1">
    <name type="scientific">viral metagenome</name>
    <dbReference type="NCBI Taxonomy" id="1070528"/>
    <lineage>
        <taxon>unclassified sequences</taxon>
        <taxon>metagenomes</taxon>
        <taxon>organismal metagenomes</taxon>
    </lineage>
</organism>
<accession>A0A6C0H183</accession>
<sequence length="1366" mass="162429">MDYKSKYLKYKEKYLELKKQSGGVLDKDQLKFHMLIKKLDESNWIFGPTNVHQWVNTSNPKLPRTVTIFGEIHHPYNLLNNCTTSLRDEPIENKGIPDLGNARNMNNFYSVENIKTRTDNLKILYHLFKGTQTCIDFYLEDWFGSNNDSKILDTGLTRRVLINQIPPYGYTIPNLNNITNNDMKEAPVGRNRKDYKKFNNVRMHYTEFRNLRRNHIVLPYSSGNDWNFHNITSVNTAINMKINFLIQNDDWYDGLLLEFKKLFYLISGINPGFDDIGYDIKYFINQDDNFIQIDQKFNLIYIGILKNYYRLHTAPNQLIGPAYTGTAPFNNIIGLNPDNITLAQPITPNQYSFRPGLEREISNLKNLMHKNLKNFKKYDVETQDKCIFFFRSYLDFPLIFQNMTSLNNTNIYGLEGKKNFLRHLEITYIDIYTILRSLKIFSLSNQDNNLRQNSLCYNEFNYNSRNILYYHGTFHSQTYYLFWTYFFERMNDYSLINNSQYSKFRTYFSNLIEQITPNNYKIKKENINDTNFNNYICQHYILRIPDFEYNPELTTTLQNLKRLSNLDNNNVSTNTDYSCLNNTNNIFKKILINISKNAITSEKLINNINYKKYNIKNIQDNTIKYLQDIISKRLINNINHSIDENFITISRTKLFHNDNIDLIQNIIINDNVINIRRFKDEILPCINRNRDGTVLPDLLEVDPKLILDPLLYPRYNIDKRSLEELTTSFFTTRFLSNDKMRLQFVIFIKTIYNNVLKKWHEDRLQTIMNENVLAFTGIENGILTEEICKKHTKIVKFIYKGGMPLRILYLQLKKQFSINVENKIDKNFSSEFKLSDNDFQLIINTPYIYEVNNEEVRQSRMNLYNRVYYEIQVLNYITLREIRNIFNDETQVKYFFTYFQENTYQKGLLLRDLLNNINKKLCEDKSKNIVDYTFKDIQNDKFNTILINKDSVFPPENYDDINGTFTNFNTNQVDIEDYDNTKNNMILINTSEQLKTQICYIFGLDHIDNLKFIYNGDKLLDNITNNIYNKGDNGSFYVSYNSDIKVGTNKFSLSRIKYNFRLYGTTNENTNIFLNLGAEVIDVSVGHYEDDKFYKFNIYDKSDYKKYNIYNESDINNYYESYSIKGFIQDLNIMLFKQTADISIIKRYPENYYGLIWNNNKYAKRINRILFLTYMQLFDHTIDNVYLKKDNLQILSIYNSLFPIFKKDPGTNTPKENTDNQLTIILDLCNFIQKNLLNDTEPKFIKVINTELNGIKTNIEKKMSGQETEIINYRDMPINDLKVYNQLRHISGFASFIYYIIKMIYFNIITITDYDIQIFNDEFNNFKKNMRKLIGNIIDLHKEIIRDINKENKTIDNLNKVNIESF</sequence>
<reference evidence="1" key="1">
    <citation type="journal article" date="2020" name="Nature">
        <title>Giant virus diversity and host interactions through global metagenomics.</title>
        <authorList>
            <person name="Schulz F."/>
            <person name="Roux S."/>
            <person name="Paez-Espino D."/>
            <person name="Jungbluth S."/>
            <person name="Walsh D.A."/>
            <person name="Denef V.J."/>
            <person name="McMahon K.D."/>
            <person name="Konstantinidis K.T."/>
            <person name="Eloe-Fadrosh E.A."/>
            <person name="Kyrpides N.C."/>
            <person name="Woyke T."/>
        </authorList>
    </citation>
    <scope>NUCLEOTIDE SEQUENCE</scope>
    <source>
        <strain evidence="1">GVMAG-M-3300023179-4</strain>
    </source>
</reference>
<protein>
    <submittedName>
        <fullName evidence="1">Uncharacterized protein</fullName>
    </submittedName>
</protein>
<name>A0A6C0H183_9ZZZZ</name>
<dbReference type="EMBL" id="MN739834">
    <property type="protein sequence ID" value="QHT73905.1"/>
    <property type="molecule type" value="Genomic_DNA"/>
</dbReference>